<feature type="region of interest" description="Disordered" evidence="1">
    <location>
        <begin position="79"/>
        <end position="114"/>
    </location>
</feature>
<protein>
    <submittedName>
        <fullName evidence="2">Uncharacterized protein</fullName>
    </submittedName>
</protein>
<dbReference type="Proteomes" id="UP000053398">
    <property type="component" value="Unassembled WGS sequence"/>
</dbReference>
<comment type="caution">
    <text evidence="2">The sequence shown here is derived from an EMBL/GenBank/DDBJ whole genome shotgun (WGS) entry which is preliminary data.</text>
</comment>
<organism evidence="2 3">
    <name type="scientific">Streptomyces corchorusii</name>
    <name type="common">Streptomyces chibaensis</name>
    <dbReference type="NCBI Taxonomy" id="1903"/>
    <lineage>
        <taxon>Bacteria</taxon>
        <taxon>Bacillati</taxon>
        <taxon>Actinomycetota</taxon>
        <taxon>Actinomycetes</taxon>
        <taxon>Kitasatosporales</taxon>
        <taxon>Streptomycetaceae</taxon>
        <taxon>Streptomyces</taxon>
    </lineage>
</organism>
<name>A0A101Q494_STRCK</name>
<evidence type="ECO:0000313" key="2">
    <source>
        <dbReference type="EMBL" id="KUN23110.1"/>
    </source>
</evidence>
<evidence type="ECO:0000313" key="3">
    <source>
        <dbReference type="Proteomes" id="UP000053398"/>
    </source>
</evidence>
<gene>
    <name evidence="2" type="ORF">AQJ11_24430</name>
</gene>
<proteinExistence type="predicted"/>
<evidence type="ECO:0000256" key="1">
    <source>
        <dbReference type="SAM" id="MobiDB-lite"/>
    </source>
</evidence>
<dbReference type="EMBL" id="LMWP01000026">
    <property type="protein sequence ID" value="KUN23110.1"/>
    <property type="molecule type" value="Genomic_DNA"/>
</dbReference>
<sequence>MLTPAQVARPEHEAHEDEDDGEVLPVLPQRGLDAGQPFDHRTPHPGGLLARRRVQQPASLLEGFGQLRLPSRRPAVVPVPPYLADHRPPAARPPRPRMMPARGRLDHRAVRGRG</sequence>
<feature type="compositionally biased region" description="Basic and acidic residues" evidence="1">
    <location>
        <begin position="103"/>
        <end position="114"/>
    </location>
</feature>
<feature type="region of interest" description="Disordered" evidence="1">
    <location>
        <begin position="1"/>
        <end position="47"/>
    </location>
</feature>
<reference evidence="2 3" key="1">
    <citation type="submission" date="2015-10" db="EMBL/GenBank/DDBJ databases">
        <title>Draft genome sequence of Streptomyces corchorusii DSM 40340, type strain for the species Streptomyces corchorusii.</title>
        <authorList>
            <person name="Ruckert C."/>
            <person name="Winkler A."/>
            <person name="Kalinowski J."/>
            <person name="Kampfer P."/>
            <person name="Glaeser S."/>
        </authorList>
    </citation>
    <scope>NUCLEOTIDE SEQUENCE [LARGE SCALE GENOMIC DNA]</scope>
    <source>
        <strain evidence="2 3">DSM 40340</strain>
    </source>
</reference>
<keyword evidence="3" id="KW-1185">Reference proteome</keyword>
<accession>A0A101Q494</accession>
<dbReference type="AlphaFoldDB" id="A0A101Q494"/>